<comment type="caution">
    <text evidence="4">The sequence shown here is derived from an EMBL/GenBank/DDBJ whole genome shotgun (WGS) entry which is preliminary data.</text>
</comment>
<keyword evidence="3" id="KW-0472">Membrane</keyword>
<reference evidence="4 5" key="1">
    <citation type="submission" date="2018-11" db="EMBL/GenBank/DDBJ databases">
        <title>Sequencing the genomes of 1000 actinobacteria strains.</title>
        <authorList>
            <person name="Klenk H.-P."/>
        </authorList>
    </citation>
    <scope>NUCLEOTIDE SEQUENCE [LARGE SCALE GENOMIC DNA]</scope>
    <source>
        <strain evidence="4 5">DSM 44254</strain>
    </source>
</reference>
<dbReference type="EMBL" id="RJKE01000001">
    <property type="protein sequence ID" value="ROO90723.1"/>
    <property type="molecule type" value="Genomic_DNA"/>
</dbReference>
<dbReference type="Gene3D" id="1.10.10.1320">
    <property type="entry name" value="Anti-sigma factor, zinc-finger domain"/>
    <property type="match status" value="1"/>
</dbReference>
<evidence type="ECO:0000256" key="3">
    <source>
        <dbReference type="SAM" id="Phobius"/>
    </source>
</evidence>
<dbReference type="RefSeq" id="WP_123669640.1">
    <property type="nucleotide sequence ID" value="NZ_RJKE01000001.1"/>
</dbReference>
<proteinExistence type="predicted"/>
<sequence>MTGRHYDLDVLADLAENLLDDETTKAVRGHLAGCALCAAHQAELNDVTRVLASAPQPVLPESLVARLDAALLAEATRGAPAEIVDLASRRRAKTARMARFVSVAAAAVVVSGVGAFAVSNGALDKAGNNDIATVVTPPVPLRTADSMVASGRNYSAEDLRSLAGNQSRIRGDVPPPLTDDQKACVDRTVPQNRSISFIDVAEYQGTRAMIIIATGAVYVAGPNCELLAQSEAG</sequence>
<accession>A0A3N1DB16</accession>
<name>A0A3N1DB16_9ACTN</name>
<dbReference type="AlphaFoldDB" id="A0A3N1DB16"/>
<gene>
    <name evidence="4" type="ORF">EDD29_8461</name>
</gene>
<evidence type="ECO:0000256" key="1">
    <source>
        <dbReference type="ARBA" id="ARBA00023015"/>
    </source>
</evidence>
<dbReference type="InterPro" id="IPR041916">
    <property type="entry name" value="Anti_sigma_zinc_sf"/>
</dbReference>
<evidence type="ECO:0000256" key="2">
    <source>
        <dbReference type="ARBA" id="ARBA00023163"/>
    </source>
</evidence>
<evidence type="ECO:0000313" key="4">
    <source>
        <dbReference type="EMBL" id="ROO90723.1"/>
    </source>
</evidence>
<keyword evidence="1" id="KW-0805">Transcription regulation</keyword>
<dbReference type="Proteomes" id="UP000272400">
    <property type="component" value="Unassembled WGS sequence"/>
</dbReference>
<feature type="transmembrane region" description="Helical" evidence="3">
    <location>
        <begin position="97"/>
        <end position="118"/>
    </location>
</feature>
<dbReference type="OrthoDB" id="3473545at2"/>
<keyword evidence="3" id="KW-0812">Transmembrane</keyword>
<protein>
    <submittedName>
        <fullName evidence="4">Uncharacterized protein</fullName>
    </submittedName>
</protein>
<keyword evidence="2" id="KW-0804">Transcription</keyword>
<keyword evidence="3" id="KW-1133">Transmembrane helix</keyword>
<keyword evidence="5" id="KW-1185">Reference proteome</keyword>
<organism evidence="4 5">
    <name type="scientific">Actinocorallia herbida</name>
    <dbReference type="NCBI Taxonomy" id="58109"/>
    <lineage>
        <taxon>Bacteria</taxon>
        <taxon>Bacillati</taxon>
        <taxon>Actinomycetota</taxon>
        <taxon>Actinomycetes</taxon>
        <taxon>Streptosporangiales</taxon>
        <taxon>Thermomonosporaceae</taxon>
        <taxon>Actinocorallia</taxon>
    </lineage>
</organism>
<evidence type="ECO:0000313" key="5">
    <source>
        <dbReference type="Proteomes" id="UP000272400"/>
    </source>
</evidence>